<evidence type="ECO:0000256" key="3">
    <source>
        <dbReference type="ARBA" id="ARBA00022692"/>
    </source>
</evidence>
<feature type="domain" description="ABC3 transporter permease C-terminal" evidence="8">
    <location>
        <begin position="288"/>
        <end position="407"/>
    </location>
</feature>
<keyword evidence="4 7" id="KW-1133">Transmembrane helix</keyword>
<dbReference type="Proteomes" id="UP000179106">
    <property type="component" value="Unassembled WGS sequence"/>
</dbReference>
<protein>
    <recommendedName>
        <fullName evidence="12">Multidrug ABC transporter substrate-binding protein</fullName>
    </recommendedName>
</protein>
<evidence type="ECO:0000256" key="6">
    <source>
        <dbReference type="ARBA" id="ARBA00038076"/>
    </source>
</evidence>
<evidence type="ECO:0000256" key="7">
    <source>
        <dbReference type="SAM" id="Phobius"/>
    </source>
</evidence>
<dbReference type="GO" id="GO:0022857">
    <property type="term" value="F:transmembrane transporter activity"/>
    <property type="evidence" value="ECO:0007669"/>
    <property type="project" value="TreeGrafter"/>
</dbReference>
<feature type="transmembrane region" description="Helical" evidence="7">
    <location>
        <begin position="21"/>
        <end position="43"/>
    </location>
</feature>
<keyword evidence="3 7" id="KW-0812">Transmembrane</keyword>
<feature type="domain" description="MacB-like periplasmic core" evidence="9">
    <location>
        <begin position="21"/>
        <end position="246"/>
    </location>
</feature>
<name>A0A1G2GTR1_9BACT</name>
<comment type="caution">
    <text evidence="10">The sequence shown here is derived from an EMBL/GenBank/DDBJ whole genome shotgun (WGS) entry which is preliminary data.</text>
</comment>
<evidence type="ECO:0000256" key="4">
    <source>
        <dbReference type="ARBA" id="ARBA00022989"/>
    </source>
</evidence>
<comment type="subcellular location">
    <subcellularLocation>
        <location evidence="1">Cell membrane</location>
        <topology evidence="1">Multi-pass membrane protein</topology>
    </subcellularLocation>
</comment>
<reference evidence="10 11" key="1">
    <citation type="journal article" date="2016" name="Nat. Commun.">
        <title>Thousands of microbial genomes shed light on interconnected biogeochemical processes in an aquifer system.</title>
        <authorList>
            <person name="Anantharaman K."/>
            <person name="Brown C.T."/>
            <person name="Hug L.A."/>
            <person name="Sharon I."/>
            <person name="Castelle C.J."/>
            <person name="Probst A.J."/>
            <person name="Thomas B.C."/>
            <person name="Singh A."/>
            <person name="Wilkins M.J."/>
            <person name="Karaoz U."/>
            <person name="Brodie E.L."/>
            <person name="Williams K.H."/>
            <person name="Hubbard S.S."/>
            <person name="Banfield J.F."/>
        </authorList>
    </citation>
    <scope>NUCLEOTIDE SEQUENCE [LARGE SCALE GENOMIC DNA]</scope>
</reference>
<dbReference type="EMBL" id="MHNW01000015">
    <property type="protein sequence ID" value="OGZ53592.1"/>
    <property type="molecule type" value="Genomic_DNA"/>
</dbReference>
<organism evidence="10 11">
    <name type="scientific">Candidatus Ryanbacteria bacterium RIFCSPLOWO2_01_FULL_48_26</name>
    <dbReference type="NCBI Taxonomy" id="1802126"/>
    <lineage>
        <taxon>Bacteria</taxon>
        <taxon>Candidatus Ryaniibacteriota</taxon>
    </lineage>
</organism>
<dbReference type="InterPro" id="IPR003838">
    <property type="entry name" value="ABC3_permease_C"/>
</dbReference>
<evidence type="ECO:0000259" key="9">
    <source>
        <dbReference type="Pfam" id="PF12704"/>
    </source>
</evidence>
<evidence type="ECO:0000259" key="8">
    <source>
        <dbReference type="Pfam" id="PF02687"/>
    </source>
</evidence>
<sequence>MRLNDILQTASRGLRHAKLRSLLTMLGIVIGIGSVILLMSIGASAQQLILDQVQGIGSDLIFVIPGATKGSRLSSPASVQGIVIKTLTEKDVDALRREPSVEKVAAEVRGQAKMVYENNDATVTYEGTSEEFFPMRNFDVVSGRPFTNSEAASFDHVAVLGSELTKTLFGEKDPIGKTVRLRDLTFRIIGVLEEKGVGPFGIDQDNLVIIPLLVAQKQLLGIDYYNAVTIQANNTYTIAFTAEAISSAIRRSHGITNPDKDDFTVRTQEDALSILGNITSVLSLFLTSIAFISLVVGGIGIMNIMLVSVVERTREIGLRKALGATQGDILSQFLCESVMLTLVGGIAGITAGSLVTIAVYLGVTQFTTISWVLRLPLYAILLAAAVSTITGLAFGIYPAYRASKLNPTDALRYE</sequence>
<dbReference type="Pfam" id="PF12704">
    <property type="entry name" value="MacB_PCD"/>
    <property type="match status" value="1"/>
</dbReference>
<dbReference type="AlphaFoldDB" id="A0A1G2GTR1"/>
<feature type="transmembrane region" description="Helical" evidence="7">
    <location>
        <begin position="338"/>
        <end position="363"/>
    </location>
</feature>
<evidence type="ECO:0000313" key="11">
    <source>
        <dbReference type="Proteomes" id="UP000179106"/>
    </source>
</evidence>
<dbReference type="Pfam" id="PF02687">
    <property type="entry name" value="FtsX"/>
    <property type="match status" value="1"/>
</dbReference>
<dbReference type="STRING" id="1802126.A3B25_00620"/>
<evidence type="ECO:0000256" key="5">
    <source>
        <dbReference type="ARBA" id="ARBA00023136"/>
    </source>
</evidence>
<comment type="similarity">
    <text evidence="6">Belongs to the ABC-4 integral membrane protein family.</text>
</comment>
<keyword evidence="5 7" id="KW-0472">Membrane</keyword>
<keyword evidence="2" id="KW-1003">Cell membrane</keyword>
<evidence type="ECO:0000313" key="10">
    <source>
        <dbReference type="EMBL" id="OGZ53592.1"/>
    </source>
</evidence>
<dbReference type="PANTHER" id="PTHR30572">
    <property type="entry name" value="MEMBRANE COMPONENT OF TRANSPORTER-RELATED"/>
    <property type="match status" value="1"/>
</dbReference>
<proteinExistence type="inferred from homology"/>
<dbReference type="GO" id="GO:0005886">
    <property type="term" value="C:plasma membrane"/>
    <property type="evidence" value="ECO:0007669"/>
    <property type="project" value="UniProtKB-SubCell"/>
</dbReference>
<evidence type="ECO:0008006" key="12">
    <source>
        <dbReference type="Google" id="ProtNLM"/>
    </source>
</evidence>
<dbReference type="InterPro" id="IPR025857">
    <property type="entry name" value="MacB_PCD"/>
</dbReference>
<evidence type="ECO:0000256" key="2">
    <source>
        <dbReference type="ARBA" id="ARBA00022475"/>
    </source>
</evidence>
<dbReference type="InterPro" id="IPR050250">
    <property type="entry name" value="Macrolide_Exporter_MacB"/>
</dbReference>
<accession>A0A1G2GTR1</accession>
<feature type="transmembrane region" description="Helical" evidence="7">
    <location>
        <begin position="375"/>
        <end position="397"/>
    </location>
</feature>
<gene>
    <name evidence="10" type="ORF">A3B25_00620</name>
</gene>
<evidence type="ECO:0000256" key="1">
    <source>
        <dbReference type="ARBA" id="ARBA00004651"/>
    </source>
</evidence>
<dbReference type="PANTHER" id="PTHR30572:SF4">
    <property type="entry name" value="ABC TRANSPORTER PERMEASE YTRF"/>
    <property type="match status" value="1"/>
</dbReference>
<feature type="transmembrane region" description="Helical" evidence="7">
    <location>
        <begin position="282"/>
        <end position="310"/>
    </location>
</feature>